<organism evidence="3 4">
    <name type="scientific">Geothrix oryzae</name>
    <dbReference type="NCBI Taxonomy" id="2927975"/>
    <lineage>
        <taxon>Bacteria</taxon>
        <taxon>Pseudomonadati</taxon>
        <taxon>Acidobacteriota</taxon>
        <taxon>Holophagae</taxon>
        <taxon>Holophagales</taxon>
        <taxon>Holophagaceae</taxon>
        <taxon>Geothrix</taxon>
    </lineage>
</organism>
<keyword evidence="4" id="KW-1185">Reference proteome</keyword>
<feature type="compositionally biased region" description="Pro residues" evidence="1">
    <location>
        <begin position="249"/>
        <end position="260"/>
    </location>
</feature>
<dbReference type="Gene3D" id="1.10.260.40">
    <property type="entry name" value="lambda repressor-like DNA-binding domains"/>
    <property type="match status" value="1"/>
</dbReference>
<sequence length="271" mass="29498">MRGDDTVGQLLQEARMAKGLSREILALELKLPIRHIEAIEADDWAALPPGRSRPLARQLAERLGVDLEFHTDAFQTVPGAQEWAPPDPRQERLERVVMGLLTAASVLVVLWLVVPGPSLGRKPSPSYLSALPRAALPPPPPPSTAAYPVLGELLPEAPLNEQGVLISLRSMDTCEVRLEPLPESGEQAQTHTLRVSEPWRLRVKGPFALVLDNAGVVNVEVAGVRIPHGQNVGEAWTGRFDAEGRWLRPSPPPTEPPEPATPDDDEDGPRP</sequence>
<evidence type="ECO:0000313" key="3">
    <source>
        <dbReference type="EMBL" id="BDU68963.1"/>
    </source>
</evidence>
<reference evidence="4" key="1">
    <citation type="journal article" date="2023" name="Int. J. Syst. Evol. Microbiol.">
        <title>Mesoterricola silvestris gen. nov., sp. nov., Mesoterricola sediminis sp. nov., Geothrix oryzae sp. nov., Geothrix edaphica sp. nov., Geothrix rubra sp. nov., and Geothrix limicola sp. nov., six novel members of Acidobacteriota isolated from soils.</title>
        <authorList>
            <person name="Itoh H."/>
            <person name="Sugisawa Y."/>
            <person name="Mise K."/>
            <person name="Xu Z."/>
            <person name="Kuniyasu M."/>
            <person name="Ushijima N."/>
            <person name="Kawano K."/>
            <person name="Kobayashi E."/>
            <person name="Shiratori Y."/>
            <person name="Masuda Y."/>
            <person name="Senoo K."/>
        </authorList>
    </citation>
    <scope>NUCLEOTIDE SEQUENCE [LARGE SCALE GENOMIC DNA]</scope>
    <source>
        <strain evidence="4">Red222</strain>
    </source>
</reference>
<feature type="compositionally biased region" description="Acidic residues" evidence="1">
    <location>
        <begin position="261"/>
        <end position="271"/>
    </location>
</feature>
<evidence type="ECO:0000313" key="4">
    <source>
        <dbReference type="Proteomes" id="UP001242010"/>
    </source>
</evidence>
<dbReference type="RefSeq" id="WP_286355596.1">
    <property type="nucleotide sequence ID" value="NZ_AP027079.1"/>
</dbReference>
<dbReference type="Pfam" id="PF13413">
    <property type="entry name" value="HTH_25"/>
    <property type="match status" value="1"/>
</dbReference>
<evidence type="ECO:0000256" key="2">
    <source>
        <dbReference type="SAM" id="Phobius"/>
    </source>
</evidence>
<dbReference type="CDD" id="cd00093">
    <property type="entry name" value="HTH_XRE"/>
    <property type="match status" value="1"/>
</dbReference>
<evidence type="ECO:0000256" key="1">
    <source>
        <dbReference type="SAM" id="MobiDB-lite"/>
    </source>
</evidence>
<gene>
    <name evidence="3" type="ORF">GETHOR_10640</name>
</gene>
<keyword evidence="2" id="KW-1133">Transmembrane helix</keyword>
<keyword evidence="2" id="KW-0472">Membrane</keyword>
<feature type="region of interest" description="Disordered" evidence="1">
    <location>
        <begin position="239"/>
        <end position="271"/>
    </location>
</feature>
<keyword evidence="2" id="KW-0812">Transmembrane</keyword>
<dbReference type="SUPFAM" id="SSF47413">
    <property type="entry name" value="lambda repressor-like DNA-binding domains"/>
    <property type="match status" value="1"/>
</dbReference>
<dbReference type="Proteomes" id="UP001242010">
    <property type="component" value="Chromosome"/>
</dbReference>
<proteinExistence type="predicted"/>
<dbReference type="InterPro" id="IPR001387">
    <property type="entry name" value="Cro/C1-type_HTH"/>
</dbReference>
<dbReference type="InterPro" id="IPR010982">
    <property type="entry name" value="Lambda_DNA-bd_dom_sf"/>
</dbReference>
<protein>
    <recommendedName>
        <fullName evidence="5">Helix-turn-helix domain-containing protein</fullName>
    </recommendedName>
</protein>
<name>A0ABN6UWE1_9BACT</name>
<feature type="transmembrane region" description="Helical" evidence="2">
    <location>
        <begin position="96"/>
        <end position="114"/>
    </location>
</feature>
<evidence type="ECO:0008006" key="5">
    <source>
        <dbReference type="Google" id="ProtNLM"/>
    </source>
</evidence>
<accession>A0ABN6UWE1</accession>
<dbReference type="EMBL" id="AP027079">
    <property type="protein sequence ID" value="BDU68963.1"/>
    <property type="molecule type" value="Genomic_DNA"/>
</dbReference>